<dbReference type="Gene3D" id="3.90.850.10">
    <property type="entry name" value="Fumarylacetoacetase-like, C-terminal domain"/>
    <property type="match status" value="1"/>
</dbReference>
<evidence type="ECO:0000313" key="1">
    <source>
        <dbReference type="EMBL" id="MBO0903759.1"/>
    </source>
</evidence>
<gene>
    <name evidence="1" type="primary">hpaH</name>
    <name evidence="1" type="ORF">J1C47_08895</name>
</gene>
<name>A0ABS3J269_9HYPH</name>
<dbReference type="NCBIfam" id="TIGR02312">
    <property type="entry name" value="HpaH"/>
    <property type="match status" value="1"/>
</dbReference>
<reference evidence="1 2" key="1">
    <citation type="submission" date="2021-03" db="EMBL/GenBank/DDBJ databases">
        <title>Whole genome sequence of Jiella sp. MQZ13P-4.</title>
        <authorList>
            <person name="Tuo L."/>
        </authorList>
    </citation>
    <scope>NUCLEOTIDE SEQUENCE [LARGE SCALE GENOMIC DNA]</scope>
    <source>
        <strain evidence="1 2">MQZ13P-4</strain>
    </source>
</reference>
<evidence type="ECO:0000313" key="2">
    <source>
        <dbReference type="Proteomes" id="UP000664288"/>
    </source>
</evidence>
<organism evidence="1 2">
    <name type="scientific">Jiella sonneratiae</name>
    <dbReference type="NCBI Taxonomy" id="2816856"/>
    <lineage>
        <taxon>Bacteria</taxon>
        <taxon>Pseudomonadati</taxon>
        <taxon>Pseudomonadota</taxon>
        <taxon>Alphaproteobacteria</taxon>
        <taxon>Hyphomicrobiales</taxon>
        <taxon>Aurantimonadaceae</taxon>
        <taxon>Jiella</taxon>
    </lineage>
</organism>
<dbReference type="RefSeq" id="WP_207350394.1">
    <property type="nucleotide sequence ID" value="NZ_JAFMPY010000007.1"/>
</dbReference>
<dbReference type="EMBL" id="JAFMPY010000007">
    <property type="protein sequence ID" value="MBO0903759.1"/>
    <property type="molecule type" value="Genomic_DNA"/>
</dbReference>
<keyword evidence="2" id="KW-1185">Reference proteome</keyword>
<dbReference type="InterPro" id="IPR036663">
    <property type="entry name" value="Fumarylacetoacetase_C_sf"/>
</dbReference>
<dbReference type="InterPro" id="IPR050772">
    <property type="entry name" value="Hydratase-Decarb/MhpD_sf"/>
</dbReference>
<dbReference type="InterPro" id="IPR012690">
    <property type="entry name" value="HpcG"/>
</dbReference>
<dbReference type="PANTHER" id="PTHR30143:SF0">
    <property type="entry name" value="2-KETO-4-PENTENOATE HYDRATASE"/>
    <property type="match status" value="1"/>
</dbReference>
<sequence length="266" mass="29337">MDEDTRRALARDLDAAEHGATQVEQFSLRHPDMTFEDAYAIQRHWIAIKTSRGRRVRGHKIGLTSRAMQQAVGIDEPDYGVLTDDMFWADGVQIDTGRLIEPRVEAELAFVLRHDLHGPDCTLQDVLDATAYVQPALEILDARIRRVDRETGRSRTVLDTISDNAANCAIICGGRMVRPTDVDLRRVSVLVYRDAQIEETGVAAGVLNHPGIGVAWLANRLHPWGESLKAGEVILSGSFIRPIAAAAGRTFHADFGEMGSVACRFA</sequence>
<dbReference type="Proteomes" id="UP000664288">
    <property type="component" value="Unassembled WGS sequence"/>
</dbReference>
<comment type="caution">
    <text evidence="1">The sequence shown here is derived from an EMBL/GenBank/DDBJ whole genome shotgun (WGS) entry which is preliminary data.</text>
</comment>
<dbReference type="PANTHER" id="PTHR30143">
    <property type="entry name" value="ACID HYDRATASE"/>
    <property type="match status" value="1"/>
</dbReference>
<proteinExistence type="predicted"/>
<dbReference type="SUPFAM" id="SSF56529">
    <property type="entry name" value="FAH"/>
    <property type="match status" value="1"/>
</dbReference>
<protein>
    <submittedName>
        <fullName evidence="1">2-oxo-hepta-3-ene-1,7-dioic acid hydratase</fullName>
    </submittedName>
</protein>
<accession>A0ABS3J269</accession>